<dbReference type="InterPro" id="IPR058627">
    <property type="entry name" value="MdtA-like_C"/>
</dbReference>
<keyword evidence="4" id="KW-0732">Signal</keyword>
<dbReference type="Proteomes" id="UP001162734">
    <property type="component" value="Chromosome"/>
</dbReference>
<gene>
    <name evidence="9" type="primary">amrA</name>
    <name evidence="9" type="ORF">AMPC_26870</name>
</gene>
<feature type="domain" description="Multidrug resistance protein MdtA-like barrel-sandwich hybrid" evidence="6">
    <location>
        <begin position="65"/>
        <end position="201"/>
    </location>
</feature>
<dbReference type="PANTHER" id="PTHR30158">
    <property type="entry name" value="ACRA/E-RELATED COMPONENT OF DRUG EFFLUX TRANSPORTER"/>
    <property type="match status" value="1"/>
</dbReference>
<evidence type="ECO:0000256" key="4">
    <source>
        <dbReference type="SAM" id="SignalP"/>
    </source>
</evidence>
<dbReference type="PROSITE" id="PS51257">
    <property type="entry name" value="PROKAR_LIPOPROTEIN"/>
    <property type="match status" value="1"/>
</dbReference>
<evidence type="ECO:0000313" key="9">
    <source>
        <dbReference type="EMBL" id="BDG09574.1"/>
    </source>
</evidence>
<dbReference type="Gene3D" id="2.40.420.20">
    <property type="match status" value="1"/>
</dbReference>
<dbReference type="RefSeq" id="WP_248341851.1">
    <property type="nucleotide sequence ID" value="NZ_AP025592.1"/>
</dbReference>
<evidence type="ECO:0000259" key="6">
    <source>
        <dbReference type="Pfam" id="PF25917"/>
    </source>
</evidence>
<protein>
    <submittedName>
        <fullName evidence="9">Periplasmic multidrug efflux lipoprotein</fullName>
    </submittedName>
</protein>
<evidence type="ECO:0000256" key="1">
    <source>
        <dbReference type="ARBA" id="ARBA00004196"/>
    </source>
</evidence>
<dbReference type="Gene3D" id="2.40.30.170">
    <property type="match status" value="1"/>
</dbReference>
<dbReference type="EMBL" id="AP025592">
    <property type="protein sequence ID" value="BDG09574.1"/>
    <property type="molecule type" value="Genomic_DNA"/>
</dbReference>
<evidence type="ECO:0000256" key="2">
    <source>
        <dbReference type="ARBA" id="ARBA00009477"/>
    </source>
</evidence>
<evidence type="ECO:0000259" key="8">
    <source>
        <dbReference type="Pfam" id="PF25967"/>
    </source>
</evidence>
<organism evidence="9 10">
    <name type="scientific">Anaeromyxobacter paludicola</name>
    <dbReference type="NCBI Taxonomy" id="2918171"/>
    <lineage>
        <taxon>Bacteria</taxon>
        <taxon>Pseudomonadati</taxon>
        <taxon>Myxococcota</taxon>
        <taxon>Myxococcia</taxon>
        <taxon>Myxococcales</taxon>
        <taxon>Cystobacterineae</taxon>
        <taxon>Anaeromyxobacteraceae</taxon>
        <taxon>Anaeromyxobacter</taxon>
    </lineage>
</organism>
<keyword evidence="3" id="KW-0175">Coiled coil</keyword>
<dbReference type="Gene3D" id="2.40.50.100">
    <property type="match status" value="1"/>
</dbReference>
<feature type="domain" description="Multidrug resistance protein MdtA-like beta-barrel" evidence="7">
    <location>
        <begin position="245"/>
        <end position="315"/>
    </location>
</feature>
<dbReference type="NCBIfam" id="TIGR01730">
    <property type="entry name" value="RND_mfp"/>
    <property type="match status" value="1"/>
</dbReference>
<name>A0ABM7XCG8_9BACT</name>
<dbReference type="Pfam" id="PF25876">
    <property type="entry name" value="HH_MFP_RND"/>
    <property type="match status" value="1"/>
</dbReference>
<evidence type="ECO:0000256" key="3">
    <source>
        <dbReference type="SAM" id="Coils"/>
    </source>
</evidence>
<dbReference type="InterPro" id="IPR058625">
    <property type="entry name" value="MdtA-like_BSH"/>
</dbReference>
<evidence type="ECO:0000259" key="5">
    <source>
        <dbReference type="Pfam" id="PF25876"/>
    </source>
</evidence>
<dbReference type="InterPro" id="IPR058626">
    <property type="entry name" value="MdtA-like_b-barrel"/>
</dbReference>
<feature type="coiled-coil region" evidence="3">
    <location>
        <begin position="143"/>
        <end position="170"/>
    </location>
</feature>
<dbReference type="SUPFAM" id="SSF111369">
    <property type="entry name" value="HlyD-like secretion proteins"/>
    <property type="match status" value="1"/>
</dbReference>
<reference evidence="10" key="1">
    <citation type="journal article" date="2022" name="Int. J. Syst. Evol. Microbiol.">
        <title>Anaeromyxobacter oryzae sp. nov., Anaeromyxobacter diazotrophicus sp. nov. and Anaeromyxobacter paludicola sp. nov., isolated from paddy soils.</title>
        <authorList>
            <person name="Itoh H."/>
            <person name="Xu Z."/>
            <person name="Mise K."/>
            <person name="Masuda Y."/>
            <person name="Ushijima N."/>
            <person name="Hayakawa C."/>
            <person name="Shiratori Y."/>
            <person name="Senoo K."/>
        </authorList>
    </citation>
    <scope>NUCLEOTIDE SEQUENCE [LARGE SCALE GENOMIC DNA]</scope>
    <source>
        <strain evidence="10">Red630</strain>
    </source>
</reference>
<feature type="domain" description="Multidrug resistance protein MdtA-like C-terminal permuted SH3" evidence="8">
    <location>
        <begin position="322"/>
        <end position="382"/>
    </location>
</feature>
<feature type="chain" id="PRO_5046412954" evidence="4">
    <location>
        <begin position="30"/>
        <end position="413"/>
    </location>
</feature>
<dbReference type="InterPro" id="IPR006143">
    <property type="entry name" value="RND_pump_MFP"/>
</dbReference>
<dbReference type="InterPro" id="IPR058624">
    <property type="entry name" value="MdtA-like_HH"/>
</dbReference>
<dbReference type="Gene3D" id="1.10.287.470">
    <property type="entry name" value="Helix hairpin bin"/>
    <property type="match status" value="1"/>
</dbReference>
<feature type="signal peptide" evidence="4">
    <location>
        <begin position="1"/>
        <end position="29"/>
    </location>
</feature>
<sequence>MTLRFCFSPTTLLAALAGIAVLASGCSRAAPPKAPPPAAVTVTPVVRQDVPVNVEAVATVDGYANVDIRARVRGFLERQHYDDGATVKEGQLLFTVERSEYEAALASARAALSRALAAQAHGRTQLERRTALAKVDGLSQQELEDAQAQARDADGQVEAARAQVRQAELNLSYTAIRAPIGGVAGLAQVRAGNLVGQDGPTLLTTVSQVDPVRVTFPLSEVDYVRAPDRLKKLAGRDLAWARRQFPRLDQGQPGDGGDPGVELLLSDGKPYAHRGVIVAANRQVDPTSGTIQLQALFPNPDHALRPGQYGRVRLRQEGAGGNVLVVPEKSLVQLQGTYSLAVVGPDAKVQLRQVKVGPNVGALRIVEAGVSEGERVVVDGLQAARDGATVAPKDLTATAANLPAPAAPATGRP</sequence>
<comment type="subcellular location">
    <subcellularLocation>
        <location evidence="1">Cell envelope</location>
    </subcellularLocation>
</comment>
<dbReference type="Pfam" id="PF25944">
    <property type="entry name" value="Beta-barrel_RND"/>
    <property type="match status" value="1"/>
</dbReference>
<keyword evidence="9" id="KW-0449">Lipoprotein</keyword>
<evidence type="ECO:0000259" key="7">
    <source>
        <dbReference type="Pfam" id="PF25944"/>
    </source>
</evidence>
<evidence type="ECO:0000313" key="10">
    <source>
        <dbReference type="Proteomes" id="UP001162734"/>
    </source>
</evidence>
<keyword evidence="10" id="KW-1185">Reference proteome</keyword>
<feature type="domain" description="Multidrug resistance protein MdtA-like alpha-helical hairpin" evidence="5">
    <location>
        <begin position="105"/>
        <end position="174"/>
    </location>
</feature>
<proteinExistence type="inferred from homology"/>
<dbReference type="PROSITE" id="PS50096">
    <property type="entry name" value="IQ"/>
    <property type="match status" value="1"/>
</dbReference>
<dbReference type="Pfam" id="PF25967">
    <property type="entry name" value="RND-MFP_C"/>
    <property type="match status" value="1"/>
</dbReference>
<accession>A0ABM7XCG8</accession>
<comment type="similarity">
    <text evidence="2">Belongs to the membrane fusion protein (MFP) (TC 8.A.1) family.</text>
</comment>
<dbReference type="Pfam" id="PF25917">
    <property type="entry name" value="BSH_RND"/>
    <property type="match status" value="1"/>
</dbReference>